<keyword evidence="4" id="KW-1185">Reference proteome</keyword>
<keyword evidence="2" id="KW-0812">Transmembrane</keyword>
<dbReference type="EMBL" id="CP023700">
    <property type="protein sequence ID" value="QEU86708.1"/>
    <property type="molecule type" value="Genomic_DNA"/>
</dbReference>
<accession>A0ABX6AI14</accession>
<evidence type="ECO:0000256" key="1">
    <source>
        <dbReference type="SAM" id="MobiDB-lite"/>
    </source>
</evidence>
<feature type="transmembrane region" description="Helical" evidence="2">
    <location>
        <begin position="446"/>
        <end position="468"/>
    </location>
</feature>
<gene>
    <name evidence="3" type="ORF">CP969_19975</name>
</gene>
<reference evidence="3 4" key="1">
    <citation type="submission" date="2017-09" db="EMBL/GenBank/DDBJ databases">
        <authorList>
            <person name="Lee N."/>
            <person name="Cho B.-K."/>
        </authorList>
    </citation>
    <scope>NUCLEOTIDE SEQUENCE [LARGE SCALE GENOMIC DNA]</scope>
    <source>
        <strain evidence="3 4">ATCC 39115</strain>
    </source>
</reference>
<name>A0ABX6AI14_STRVD</name>
<proteinExistence type="predicted"/>
<evidence type="ECO:0000313" key="4">
    <source>
        <dbReference type="Proteomes" id="UP000327143"/>
    </source>
</evidence>
<sequence length="478" mass="48972">MRRPGDDEGWRVRDRRGRARGRAGAGHGRTTVTGRLGAVTLASVVVMGLGGGPPGWQDLVAEPAGTADAAGAFRSASGAVGGAYAFAEGAQRVDGAVSTADAVRLETGRTYRSVLPVRGRAYYRLELDAASNTYVSATAVPPAGRAASVVDGVKVSVQDGDGRSCDVDTASFGATGSSHPVAAWAVREISPRRSLCKEPGTYYVTVERADPDGADSSPGPWELELTTASEPPLEGAGATSAPPEWNSAPPRPVAGEPERRAGGAGFARATSLGEGVWRDDIRPGQTLFYKVPVDWGRQLHVTAELGSSDTGGRGYVAAALDLDLYNPARGHVADVGVGYGGSQKSRALAPLPPVAHANRHDAVGRVRAVRFAGSYYLVAHLATKVADRFGDGPVPLTLRVGLSGAAQDGPGYAGEAVPRGVFTVTEEDREAAAEGTAAGDDTAMRVLAVGGIGGGSALLVGLGAWALAARRQGSFRSG</sequence>
<organism evidence="3 4">
    <name type="scientific">Streptomyces viridosporus T7A</name>
    <dbReference type="NCBI Taxonomy" id="665577"/>
    <lineage>
        <taxon>Bacteria</taxon>
        <taxon>Bacillati</taxon>
        <taxon>Actinomycetota</taxon>
        <taxon>Actinomycetes</taxon>
        <taxon>Kitasatosporales</taxon>
        <taxon>Streptomycetaceae</taxon>
        <taxon>Streptomyces</taxon>
    </lineage>
</organism>
<dbReference type="Proteomes" id="UP000327143">
    <property type="component" value="Chromosome"/>
</dbReference>
<keyword evidence="2" id="KW-0472">Membrane</keyword>
<protein>
    <recommendedName>
        <fullName evidence="5">Cell wall protein</fullName>
    </recommendedName>
</protein>
<evidence type="ECO:0008006" key="5">
    <source>
        <dbReference type="Google" id="ProtNLM"/>
    </source>
</evidence>
<evidence type="ECO:0000313" key="3">
    <source>
        <dbReference type="EMBL" id="QEU86708.1"/>
    </source>
</evidence>
<evidence type="ECO:0000256" key="2">
    <source>
        <dbReference type="SAM" id="Phobius"/>
    </source>
</evidence>
<feature type="region of interest" description="Disordered" evidence="1">
    <location>
        <begin position="231"/>
        <end position="267"/>
    </location>
</feature>
<feature type="compositionally biased region" description="Basic and acidic residues" evidence="1">
    <location>
        <begin position="1"/>
        <end position="12"/>
    </location>
</feature>
<feature type="region of interest" description="Disordered" evidence="1">
    <location>
        <begin position="1"/>
        <end position="30"/>
    </location>
</feature>
<keyword evidence="2" id="KW-1133">Transmembrane helix</keyword>